<dbReference type="SUPFAM" id="SSF56219">
    <property type="entry name" value="DNase I-like"/>
    <property type="match status" value="1"/>
</dbReference>
<evidence type="ECO:0000313" key="5">
    <source>
        <dbReference type="Proteomes" id="UP001180020"/>
    </source>
</evidence>
<dbReference type="AlphaFoldDB" id="A0AAV9C573"/>
<organism evidence="4 5">
    <name type="scientific">Acorus calamus</name>
    <name type="common">Sweet flag</name>
    <dbReference type="NCBI Taxonomy" id="4465"/>
    <lineage>
        <taxon>Eukaryota</taxon>
        <taxon>Viridiplantae</taxon>
        <taxon>Streptophyta</taxon>
        <taxon>Embryophyta</taxon>
        <taxon>Tracheophyta</taxon>
        <taxon>Spermatophyta</taxon>
        <taxon>Magnoliopsida</taxon>
        <taxon>Liliopsida</taxon>
        <taxon>Acoraceae</taxon>
        <taxon>Acorus</taxon>
    </lineage>
</organism>
<proteinExistence type="predicted"/>
<dbReference type="PROSITE" id="PS51294">
    <property type="entry name" value="HTH_MYB"/>
    <property type="match status" value="1"/>
</dbReference>
<dbReference type="Pfam" id="PF00249">
    <property type="entry name" value="Myb_DNA-binding"/>
    <property type="match status" value="1"/>
</dbReference>
<keyword evidence="1" id="KW-0238">DNA-binding</keyword>
<dbReference type="PANTHER" id="PTHR33710">
    <property type="entry name" value="BNAC02G09200D PROTEIN"/>
    <property type="match status" value="1"/>
</dbReference>
<dbReference type="PROSITE" id="PS50090">
    <property type="entry name" value="MYB_LIKE"/>
    <property type="match status" value="1"/>
</dbReference>
<evidence type="ECO:0000259" key="3">
    <source>
        <dbReference type="PROSITE" id="PS51294"/>
    </source>
</evidence>
<reference evidence="4" key="1">
    <citation type="journal article" date="2023" name="Nat. Commun.">
        <title>Diploid and tetraploid genomes of Acorus and the evolution of monocots.</title>
        <authorList>
            <person name="Ma L."/>
            <person name="Liu K.W."/>
            <person name="Li Z."/>
            <person name="Hsiao Y.Y."/>
            <person name="Qi Y."/>
            <person name="Fu T."/>
            <person name="Tang G.D."/>
            <person name="Zhang D."/>
            <person name="Sun W.H."/>
            <person name="Liu D.K."/>
            <person name="Li Y."/>
            <person name="Chen G.Z."/>
            <person name="Liu X.D."/>
            <person name="Liao X.Y."/>
            <person name="Jiang Y.T."/>
            <person name="Yu X."/>
            <person name="Hao Y."/>
            <person name="Huang J."/>
            <person name="Zhao X.W."/>
            <person name="Ke S."/>
            <person name="Chen Y.Y."/>
            <person name="Wu W.L."/>
            <person name="Hsu J.L."/>
            <person name="Lin Y.F."/>
            <person name="Huang M.D."/>
            <person name="Li C.Y."/>
            <person name="Huang L."/>
            <person name="Wang Z.W."/>
            <person name="Zhao X."/>
            <person name="Zhong W.Y."/>
            <person name="Peng D.H."/>
            <person name="Ahmad S."/>
            <person name="Lan S."/>
            <person name="Zhang J.S."/>
            <person name="Tsai W.C."/>
            <person name="Van de Peer Y."/>
            <person name="Liu Z.J."/>
        </authorList>
    </citation>
    <scope>NUCLEOTIDE SEQUENCE</scope>
    <source>
        <strain evidence="4">CP</strain>
    </source>
</reference>
<evidence type="ECO:0000256" key="1">
    <source>
        <dbReference type="ARBA" id="ARBA00023125"/>
    </source>
</evidence>
<evidence type="ECO:0000313" key="4">
    <source>
        <dbReference type="EMBL" id="KAK1284260.1"/>
    </source>
</evidence>
<reference evidence="4" key="2">
    <citation type="submission" date="2023-06" db="EMBL/GenBank/DDBJ databases">
        <authorList>
            <person name="Ma L."/>
            <person name="Liu K.-W."/>
            <person name="Li Z."/>
            <person name="Hsiao Y.-Y."/>
            <person name="Qi Y."/>
            <person name="Fu T."/>
            <person name="Tang G."/>
            <person name="Zhang D."/>
            <person name="Sun W.-H."/>
            <person name="Liu D.-K."/>
            <person name="Li Y."/>
            <person name="Chen G.-Z."/>
            <person name="Liu X.-D."/>
            <person name="Liao X.-Y."/>
            <person name="Jiang Y.-T."/>
            <person name="Yu X."/>
            <person name="Hao Y."/>
            <person name="Huang J."/>
            <person name="Zhao X.-W."/>
            <person name="Ke S."/>
            <person name="Chen Y.-Y."/>
            <person name="Wu W.-L."/>
            <person name="Hsu J.-L."/>
            <person name="Lin Y.-F."/>
            <person name="Huang M.-D."/>
            <person name="Li C.-Y."/>
            <person name="Huang L."/>
            <person name="Wang Z.-W."/>
            <person name="Zhao X."/>
            <person name="Zhong W.-Y."/>
            <person name="Peng D.-H."/>
            <person name="Ahmad S."/>
            <person name="Lan S."/>
            <person name="Zhang J.-S."/>
            <person name="Tsai W.-C."/>
            <person name="Van De Peer Y."/>
            <person name="Liu Z.-J."/>
        </authorList>
    </citation>
    <scope>NUCLEOTIDE SEQUENCE</scope>
    <source>
        <strain evidence="4">CP</strain>
        <tissue evidence="4">Leaves</tissue>
    </source>
</reference>
<dbReference type="InterPro" id="IPR036691">
    <property type="entry name" value="Endo/exonu/phosph_ase_sf"/>
</dbReference>
<name>A0AAV9C573_ACOCL</name>
<gene>
    <name evidence="4" type="primary">GL1</name>
    <name evidence="4" type="ORF">QJS10_CPB21g00959</name>
</gene>
<dbReference type="EMBL" id="JAUJYO010000021">
    <property type="protein sequence ID" value="KAK1284260.1"/>
    <property type="molecule type" value="Genomic_DNA"/>
</dbReference>
<feature type="domain" description="HTH myb-type" evidence="3">
    <location>
        <begin position="1"/>
        <end position="61"/>
    </location>
</feature>
<keyword evidence="5" id="KW-1185">Reference proteome</keyword>
<dbReference type="Gene3D" id="3.60.10.10">
    <property type="entry name" value="Endonuclease/exonuclease/phosphatase"/>
    <property type="match status" value="1"/>
</dbReference>
<dbReference type="CDD" id="cd00167">
    <property type="entry name" value="SANT"/>
    <property type="match status" value="1"/>
</dbReference>
<dbReference type="InterPro" id="IPR009057">
    <property type="entry name" value="Homeodomain-like_sf"/>
</dbReference>
<dbReference type="InterPro" id="IPR001005">
    <property type="entry name" value="SANT/Myb"/>
</dbReference>
<protein>
    <submittedName>
        <fullName evidence="4">Trichome differentiation protein GL1</fullName>
    </submittedName>
</protein>
<dbReference type="SUPFAM" id="SSF46689">
    <property type="entry name" value="Homeodomain-like"/>
    <property type="match status" value="1"/>
</dbReference>
<dbReference type="Proteomes" id="UP001180020">
    <property type="component" value="Unassembled WGS sequence"/>
</dbReference>
<sequence length="434" mass="49356">MKRRWLWTEKEDEILRDYVVKHGEGNWEEVAKKTVLESSAQHVHCHIQCKKTLRSFYSTTIYASNTYSERLLLWNTITKLSSGLQGYPWIVGGDFNEVRYSSEKVGGRAVHPRRLRKFNSCIEMSSLQDLKALGHTLSWNNRQVVRIMCRLDRVLVNSSFTNLFSHSLVNYLAPGISGHSPLKATYEPAFPSGPKPFKYFEMWESHPTFKDIVEAAWGIEVWGSPMYKIVKKLSATKLALKQWNKECFGPMQQALQQSRVVLAEIQALLQYNPLDPELISQESSARALYARQLLQEESFLKQKSRQMWLFLGDTNSKFFYDSLKSRSVVNTISRLHSIDGSELSSPEEIKDPLDSGASIPPIPAFGSITNEENLGLLSPVTTEEIRRALFAMKPLSSPGPDGFPARFFQLFWDISNTSSVMADYSGRSVIPSLP</sequence>
<comment type="caution">
    <text evidence="4">The sequence shown here is derived from an EMBL/GenBank/DDBJ whole genome shotgun (WGS) entry which is preliminary data.</text>
</comment>
<dbReference type="PANTHER" id="PTHR33710:SF64">
    <property type="entry name" value="ENDONUCLEASE_EXONUCLEASE_PHOSPHATASE DOMAIN-CONTAINING PROTEIN"/>
    <property type="match status" value="1"/>
</dbReference>
<dbReference type="GO" id="GO:0003677">
    <property type="term" value="F:DNA binding"/>
    <property type="evidence" value="ECO:0007669"/>
    <property type="project" value="UniProtKB-KW"/>
</dbReference>
<dbReference type="InterPro" id="IPR017930">
    <property type="entry name" value="Myb_dom"/>
</dbReference>
<evidence type="ECO:0000259" key="2">
    <source>
        <dbReference type="PROSITE" id="PS50090"/>
    </source>
</evidence>
<accession>A0AAV9C573</accession>
<feature type="domain" description="Myb-like" evidence="2">
    <location>
        <begin position="1"/>
        <end position="57"/>
    </location>
</feature>